<dbReference type="SUPFAM" id="SSF51197">
    <property type="entry name" value="Clavaminate synthase-like"/>
    <property type="match status" value="1"/>
</dbReference>
<dbReference type="PANTHER" id="PTHR31573">
    <property type="entry name" value="ALPHA-KETOGLUTARATE-DEPENDENT DIOXYGENASE ALKB HOMOLOG 2"/>
    <property type="match status" value="1"/>
</dbReference>
<evidence type="ECO:0000256" key="2">
    <source>
        <dbReference type="ARBA" id="ARBA00022692"/>
    </source>
</evidence>
<feature type="binding site" evidence="5">
    <location>
        <position position="405"/>
    </location>
    <ligand>
        <name>2-oxoglutarate</name>
        <dbReference type="ChEBI" id="CHEBI:16810"/>
    </ligand>
</feature>
<feature type="binding site" evidence="5">
    <location>
        <position position="393"/>
    </location>
    <ligand>
        <name>2-oxoglutarate</name>
        <dbReference type="ChEBI" id="CHEBI:16810"/>
    </ligand>
</feature>
<feature type="region of interest" description="Disordered" evidence="6">
    <location>
        <begin position="1"/>
        <end position="30"/>
    </location>
</feature>
<feature type="binding site" evidence="5">
    <location>
        <position position="395"/>
    </location>
    <ligand>
        <name>2-oxoglutarate</name>
        <dbReference type="ChEBI" id="CHEBI:16810"/>
    </ligand>
</feature>
<feature type="transmembrane region" description="Helical" evidence="7">
    <location>
        <begin position="92"/>
        <end position="111"/>
    </location>
</feature>
<evidence type="ECO:0000313" key="9">
    <source>
        <dbReference type="EMBL" id="KAJ0399097.1"/>
    </source>
</evidence>
<organism evidence="9 10">
    <name type="scientific">Pythium insidiosum</name>
    <name type="common">Pythiosis disease agent</name>
    <dbReference type="NCBI Taxonomy" id="114742"/>
    <lineage>
        <taxon>Eukaryota</taxon>
        <taxon>Sar</taxon>
        <taxon>Stramenopiles</taxon>
        <taxon>Oomycota</taxon>
        <taxon>Peronosporomycetes</taxon>
        <taxon>Pythiales</taxon>
        <taxon>Pythiaceae</taxon>
        <taxon>Pythium</taxon>
    </lineage>
</organism>
<dbReference type="GO" id="GO:0006307">
    <property type="term" value="P:DNA alkylation repair"/>
    <property type="evidence" value="ECO:0007669"/>
    <property type="project" value="TreeGrafter"/>
</dbReference>
<name>A0AAD5M1R0_PYTIN</name>
<keyword evidence="10" id="KW-1185">Reference proteome</keyword>
<comment type="subcellular location">
    <subcellularLocation>
        <location evidence="1">Membrane</location>
    </subcellularLocation>
</comment>
<dbReference type="GO" id="GO:0051747">
    <property type="term" value="F:cytosine C-5 DNA demethylase activity"/>
    <property type="evidence" value="ECO:0007669"/>
    <property type="project" value="TreeGrafter"/>
</dbReference>
<dbReference type="GO" id="GO:0016020">
    <property type="term" value="C:membrane"/>
    <property type="evidence" value="ECO:0007669"/>
    <property type="project" value="UniProtKB-SubCell"/>
</dbReference>
<feature type="transmembrane region" description="Helical" evidence="7">
    <location>
        <begin position="132"/>
        <end position="156"/>
    </location>
</feature>
<dbReference type="Proteomes" id="UP001209570">
    <property type="component" value="Unassembled WGS sequence"/>
</dbReference>
<feature type="domain" description="Fe2OG dioxygenase" evidence="8">
    <location>
        <begin position="386"/>
        <end position="491"/>
    </location>
</feature>
<feature type="binding site" evidence="5">
    <location>
        <position position="470"/>
    </location>
    <ligand>
        <name>2-oxoglutarate</name>
        <dbReference type="ChEBI" id="CHEBI:16810"/>
    </ligand>
</feature>
<dbReference type="InterPro" id="IPR005123">
    <property type="entry name" value="Oxoglu/Fe-dep_dioxygenase_dom"/>
</dbReference>
<feature type="binding site" evidence="5">
    <location>
        <position position="408"/>
    </location>
    <ligand>
        <name>substrate</name>
    </ligand>
</feature>
<dbReference type="InterPro" id="IPR013057">
    <property type="entry name" value="AA_transpt_TM"/>
</dbReference>
<feature type="transmembrane region" description="Helical" evidence="7">
    <location>
        <begin position="65"/>
        <end position="86"/>
    </location>
</feature>
<dbReference type="InterPro" id="IPR037151">
    <property type="entry name" value="AlkB-like_sf"/>
</dbReference>
<dbReference type="Gene3D" id="2.60.120.590">
    <property type="entry name" value="Alpha-ketoglutarate-dependent dioxygenase AlkB-like"/>
    <property type="match status" value="1"/>
</dbReference>
<dbReference type="PROSITE" id="PS51471">
    <property type="entry name" value="FE2OG_OXY"/>
    <property type="match status" value="1"/>
</dbReference>
<dbReference type="Pfam" id="PF13532">
    <property type="entry name" value="2OG-FeII_Oxy_2"/>
    <property type="match status" value="1"/>
</dbReference>
<keyword evidence="3 7" id="KW-1133">Transmembrane helix</keyword>
<accession>A0AAD5M1R0</accession>
<feature type="binding site" evidence="5">
    <location>
        <position position="488"/>
    </location>
    <ligand>
        <name>2-oxoglutarate</name>
        <dbReference type="ChEBI" id="CHEBI:16810"/>
    </ligand>
</feature>
<feature type="binding site" evidence="5">
    <location>
        <begin position="333"/>
        <end position="335"/>
    </location>
    <ligand>
        <name>substrate</name>
    </ligand>
</feature>
<evidence type="ECO:0000256" key="4">
    <source>
        <dbReference type="ARBA" id="ARBA00023136"/>
    </source>
</evidence>
<gene>
    <name evidence="9" type="ORF">P43SY_006075</name>
</gene>
<evidence type="ECO:0000256" key="6">
    <source>
        <dbReference type="SAM" id="MobiDB-lite"/>
    </source>
</evidence>
<feature type="binding site" evidence="5">
    <location>
        <position position="486"/>
    </location>
    <ligand>
        <name>2-oxoglutarate</name>
        <dbReference type="ChEBI" id="CHEBI:16810"/>
    </ligand>
</feature>
<protein>
    <recommendedName>
        <fullName evidence="8">Fe2OG dioxygenase domain-containing protein</fullName>
    </recommendedName>
</protein>
<evidence type="ECO:0000313" key="10">
    <source>
        <dbReference type="Proteomes" id="UP001209570"/>
    </source>
</evidence>
<evidence type="ECO:0000259" key="8">
    <source>
        <dbReference type="PROSITE" id="PS51471"/>
    </source>
</evidence>
<evidence type="ECO:0000256" key="1">
    <source>
        <dbReference type="ARBA" id="ARBA00004370"/>
    </source>
</evidence>
<comment type="caution">
    <text evidence="9">The sequence shown here is derived from an EMBL/GenBank/DDBJ whole genome shotgun (WGS) entry which is preliminary data.</text>
</comment>
<sequence>MGKSVRKYRKNRDYEYIPPPSSAAQASPYDIHDGKGPQLVENDLLTSPREFVPLDQLTPGETSPLAVTMTMTVACVGVTTIVMPYIMLQAGMVMSVFLFVGVGLLAHWSRVQLVQLSVENGIYSLHGLAKLAFGRPGVALVSLTQLVTSLGLIIAYQSIMFQDVPIILGHWFNMDFDADGRPVAPTTGKKPFLVLLADKFWFGEALPRLHQIVLAEFTERYARILDLRFSVLTAADPRELRPEPLLQYSCDDVQRSVRAKTQALLSSDETVFKDAKVMYLTHDEASWVYHIPRWYEYVFKYLHENGIQTEPFDEWFEALWGQHPEVPGTIQMFGRRVLTPRFQQAYGVTHRFSGTTFPSKPFPTQLQATVELLQSMFTKAGSSETQLNAGLLNWYKDGDHYMGPHSDDGLRLMDSFPVVSVTFGATRRFVFTRRDVKKAAKLGAIDRLELELGNGDLLIMGGTTQSTHKHALPKMKHCVNRRINLTLRCFRDAD</sequence>
<dbReference type="GO" id="GO:0008198">
    <property type="term" value="F:ferrous iron binding"/>
    <property type="evidence" value="ECO:0007669"/>
    <property type="project" value="TreeGrafter"/>
</dbReference>
<dbReference type="EMBL" id="JAKCXM010000194">
    <property type="protein sequence ID" value="KAJ0399097.1"/>
    <property type="molecule type" value="Genomic_DNA"/>
</dbReference>
<dbReference type="AlphaFoldDB" id="A0AAD5M1R0"/>
<keyword evidence="4 7" id="KW-0472">Membrane</keyword>
<reference evidence="9" key="1">
    <citation type="submission" date="2021-12" db="EMBL/GenBank/DDBJ databases">
        <title>Prjna785345.</title>
        <authorList>
            <person name="Rujirawat T."/>
            <person name="Krajaejun T."/>
        </authorList>
    </citation>
    <scope>NUCLEOTIDE SEQUENCE</scope>
    <source>
        <strain evidence="9">Pi057C3</strain>
    </source>
</reference>
<evidence type="ECO:0000256" key="7">
    <source>
        <dbReference type="SAM" id="Phobius"/>
    </source>
</evidence>
<keyword evidence="2 7" id="KW-0812">Transmembrane</keyword>
<feature type="compositionally biased region" description="Basic residues" evidence="6">
    <location>
        <begin position="1"/>
        <end position="10"/>
    </location>
</feature>
<dbReference type="Pfam" id="PF01490">
    <property type="entry name" value="Aa_trans"/>
    <property type="match status" value="1"/>
</dbReference>
<feature type="binding site" evidence="5">
    <location>
        <position position="482"/>
    </location>
    <ligand>
        <name>2-oxoglutarate</name>
        <dbReference type="ChEBI" id="CHEBI:16810"/>
    </ligand>
</feature>
<evidence type="ECO:0000256" key="3">
    <source>
        <dbReference type="ARBA" id="ARBA00022989"/>
    </source>
</evidence>
<dbReference type="PANTHER" id="PTHR31573:SF1">
    <property type="entry name" value="DNA OXIDATIVE DEMETHYLASE ALKBH2"/>
    <property type="match status" value="1"/>
</dbReference>
<dbReference type="InterPro" id="IPR032852">
    <property type="entry name" value="ALKBH2"/>
</dbReference>
<proteinExistence type="predicted"/>
<evidence type="ECO:0000256" key="5">
    <source>
        <dbReference type="PIRSR" id="PIRSR632852-1"/>
    </source>
</evidence>
<dbReference type="GO" id="GO:0035516">
    <property type="term" value="F:broad specificity oxidative DNA demethylase activity"/>
    <property type="evidence" value="ECO:0007669"/>
    <property type="project" value="TreeGrafter"/>
</dbReference>
<dbReference type="InterPro" id="IPR027450">
    <property type="entry name" value="AlkB-like"/>
</dbReference>